<dbReference type="EMBL" id="QRJE01000029">
    <property type="protein sequence ID" value="RHH08504.1"/>
    <property type="molecule type" value="Genomic_DNA"/>
</dbReference>
<accession>A0A396BQK9</accession>
<proteinExistence type="predicted"/>
<organism evidence="2 4">
    <name type="scientific">Bacteroides fragilis</name>
    <dbReference type="NCBI Taxonomy" id="817"/>
    <lineage>
        <taxon>Bacteria</taxon>
        <taxon>Pseudomonadati</taxon>
        <taxon>Bacteroidota</taxon>
        <taxon>Bacteroidia</taxon>
        <taxon>Bacteroidales</taxon>
        <taxon>Bacteroidaceae</taxon>
        <taxon>Bacteroides</taxon>
    </lineage>
</organism>
<evidence type="ECO:0000313" key="4">
    <source>
        <dbReference type="Proteomes" id="UP000266644"/>
    </source>
</evidence>
<dbReference type="Proteomes" id="UP000266644">
    <property type="component" value="Unassembled WGS sequence"/>
</dbReference>
<dbReference type="Proteomes" id="UP000036847">
    <property type="component" value="Chromosome"/>
</dbReference>
<protein>
    <submittedName>
        <fullName evidence="2">Uncharacterized protein</fullName>
    </submittedName>
</protein>
<dbReference type="EMBL" id="CP036546">
    <property type="protein sequence ID" value="QCQ47604.1"/>
    <property type="molecule type" value="Genomic_DNA"/>
</dbReference>
<evidence type="ECO:0000313" key="3">
    <source>
        <dbReference type="Proteomes" id="UP000036847"/>
    </source>
</evidence>
<evidence type="ECO:0000313" key="1">
    <source>
        <dbReference type="EMBL" id="QCQ47604.1"/>
    </source>
</evidence>
<name>A0A396BQK9_BACFG</name>
<reference evidence="1 3" key="3">
    <citation type="submission" date="2019-03" db="EMBL/GenBank/DDBJ databases">
        <title>Complete genome assembly of MDR B. fragilis.</title>
        <authorList>
            <person name="Sydenham T.V."/>
            <person name="Hasman H."/>
            <person name="Justesen U.S."/>
        </authorList>
    </citation>
    <scope>NUCLEOTIDE SEQUENCE [LARGE SCALE GENOMIC DNA]</scope>
    <source>
        <strain evidence="1 3">DCMSKEJBY0001B</strain>
    </source>
</reference>
<dbReference type="AlphaFoldDB" id="A0A396BQK9"/>
<reference evidence="2 4" key="2">
    <citation type="submission" date="2018-08" db="EMBL/GenBank/DDBJ databases">
        <title>A genome reference for cultivated species of the human gut microbiota.</title>
        <authorList>
            <person name="Zou Y."/>
            <person name="Xue W."/>
            <person name="Luo G."/>
        </authorList>
    </citation>
    <scope>NUCLEOTIDE SEQUENCE [LARGE SCALE GENOMIC DNA]</scope>
    <source>
        <strain evidence="2 4">AM18-6</strain>
    </source>
</reference>
<reference evidence="1" key="1">
    <citation type="book" date="2014" name="THE 24TH EUROPEAN CONGRESS OF CLINICAL MICROBIOLOGY AND INFECTIOUS DISEASES" publisher="ECCMID 2014" city="Barcelona, Spain">
        <title>Identification of resistance genes in three multidrug-resistant Bacteroides fragilis isolates by whole genome sequencing.</title>
        <editorList>
            <person name="Unknown"/>
            <person name="A."/>
        </editorList>
        <authorList>
            <person name="Sydenham T.V."/>
            <person name="Hasman H."/>
            <person name="Wang M."/>
            <person name="Soki J."/>
            <person name="Nagy E."/>
            <person name="Justesen U.S."/>
        </authorList>
    </citation>
    <scope>NUCLEOTIDE SEQUENCE</scope>
    <source>
        <strain evidence="1">DCMSKEJBY0001B</strain>
    </source>
</reference>
<dbReference type="OrthoDB" id="1052658at2"/>
<sequence length="59" mass="6774">MVTQKNLKIHTCIDGIDSVEDARVVISHKKLKALGAKRRVYKDTKEIFFLIESDCEIIL</sequence>
<gene>
    <name evidence="2" type="ORF">DW228_17160</name>
    <name evidence="1" type="ORF">EC80_013385</name>
</gene>
<evidence type="ECO:0000313" key="2">
    <source>
        <dbReference type="EMBL" id="RHH08504.1"/>
    </source>
</evidence>